<dbReference type="Pfam" id="PF13671">
    <property type="entry name" value="AAA_33"/>
    <property type="match status" value="1"/>
</dbReference>
<dbReference type="InterPro" id="IPR011009">
    <property type="entry name" value="Kinase-like_dom_sf"/>
</dbReference>
<dbReference type="Pfam" id="PF01636">
    <property type="entry name" value="APH"/>
    <property type="match status" value="1"/>
</dbReference>
<dbReference type="InterPro" id="IPR027417">
    <property type="entry name" value="P-loop_NTPase"/>
</dbReference>
<evidence type="ECO:0000313" key="3">
    <source>
        <dbReference type="Proteomes" id="UP000661077"/>
    </source>
</evidence>
<dbReference type="SUPFAM" id="SSF52540">
    <property type="entry name" value="P-loop containing nucleoside triphosphate hydrolases"/>
    <property type="match status" value="1"/>
</dbReference>
<dbReference type="PANTHER" id="PTHR43883:SF1">
    <property type="entry name" value="GLUCONOKINASE"/>
    <property type="match status" value="1"/>
</dbReference>
<gene>
    <name evidence="2" type="ORF">JM946_17900</name>
</gene>
<organism evidence="2 3">
    <name type="scientific">Steroidobacter gossypii</name>
    <dbReference type="NCBI Taxonomy" id="2805490"/>
    <lineage>
        <taxon>Bacteria</taxon>
        <taxon>Pseudomonadati</taxon>
        <taxon>Pseudomonadota</taxon>
        <taxon>Gammaproteobacteria</taxon>
        <taxon>Steroidobacterales</taxon>
        <taxon>Steroidobacteraceae</taxon>
        <taxon>Steroidobacter</taxon>
    </lineage>
</organism>
<reference evidence="2 3" key="1">
    <citation type="journal article" date="2021" name="Int. J. Syst. Evol. Microbiol.">
        <title>Steroidobacter gossypii sp. nov., isolated from soil of cotton cropping field.</title>
        <authorList>
            <person name="Huang R."/>
            <person name="Yang S."/>
            <person name="Zhen C."/>
            <person name="Liu W."/>
        </authorList>
    </citation>
    <scope>NUCLEOTIDE SEQUENCE [LARGE SCALE GENOMIC DNA]</scope>
    <source>
        <strain evidence="2 3">S1-65</strain>
    </source>
</reference>
<dbReference type="Gene3D" id="3.40.50.300">
    <property type="entry name" value="P-loop containing nucleotide triphosphate hydrolases"/>
    <property type="match status" value="1"/>
</dbReference>
<keyword evidence="3" id="KW-1185">Reference proteome</keyword>
<dbReference type="RefSeq" id="WP_203168724.1">
    <property type="nucleotide sequence ID" value="NZ_JAEVLS010000004.1"/>
</dbReference>
<dbReference type="PANTHER" id="PTHR43883">
    <property type="entry name" value="SLR0207 PROTEIN"/>
    <property type="match status" value="1"/>
</dbReference>
<feature type="domain" description="Aminoglycoside phosphotransferase" evidence="1">
    <location>
        <begin position="133"/>
        <end position="294"/>
    </location>
</feature>
<protein>
    <submittedName>
        <fullName evidence="2">AAA family ATPase</fullName>
    </submittedName>
</protein>
<dbReference type="InterPro" id="IPR052732">
    <property type="entry name" value="Cell-binding_unc_protein"/>
</dbReference>
<dbReference type="SUPFAM" id="SSF56112">
    <property type="entry name" value="Protein kinase-like (PK-like)"/>
    <property type="match status" value="1"/>
</dbReference>
<evidence type="ECO:0000313" key="2">
    <source>
        <dbReference type="EMBL" id="MBM0106607.1"/>
    </source>
</evidence>
<name>A0ABS1X091_9GAMM</name>
<dbReference type="Proteomes" id="UP000661077">
    <property type="component" value="Unassembled WGS sequence"/>
</dbReference>
<sequence>MSDIGEPGSNPPFRVEELMVASAFAHEVSELRLVETHISWVVLTGSHAYKIKKPVKLSFIDTSTLERRRHYCDEEVRLNRRMAPELYLGVVPITRTDGQVRMDGTGAAIEYAVCLKQFDANEELPALLERGDVQLSEMLQLGAALADFHLRTPEFSGTKAMEATQRLYDTVLENLEQLFEYTEQNQATPELRSLWDWTRKAIDAHEASFEQRARDHRIRDCHGDLHAANIVRFEGRLVPFDCIDFDPHLRRIDVMNDLAFLMMDLHTHRREDLAAALLSRYLEITGDYEGVRLLLFYAVYRALVRAKVDAIAAAQSPHLVEHHTDRMRRRVRTAVELTQRPKPMLVLMHGVSGSGKSWLSEQLVAPLHAVRIRSDVERQRLFGASPTKAGIKQGNYTPEMSHRVYGRLMECAESCLQGGFNAIVDAAFLDPRDRELFVLLADRMLVTCVFVSCQADTTTLMDRVAARSERGADASEADQSVLRAQLRDYAPLETAGARVITVDTRDADAVPKVLDALRGQPSS</sequence>
<dbReference type="EMBL" id="JAEVLS010000004">
    <property type="protein sequence ID" value="MBM0106607.1"/>
    <property type="molecule type" value="Genomic_DNA"/>
</dbReference>
<evidence type="ECO:0000259" key="1">
    <source>
        <dbReference type="Pfam" id="PF01636"/>
    </source>
</evidence>
<dbReference type="InterPro" id="IPR002575">
    <property type="entry name" value="Aminoglycoside_PTrfase"/>
</dbReference>
<comment type="caution">
    <text evidence="2">The sequence shown here is derived from an EMBL/GenBank/DDBJ whole genome shotgun (WGS) entry which is preliminary data.</text>
</comment>
<accession>A0ABS1X091</accession>
<proteinExistence type="predicted"/>
<dbReference type="Gene3D" id="3.90.1200.10">
    <property type="match status" value="1"/>
</dbReference>